<dbReference type="InterPro" id="IPR006109">
    <property type="entry name" value="G3P_DH_NAD-dep_C"/>
</dbReference>
<dbReference type="GO" id="GO:0047952">
    <property type="term" value="F:glycerol-3-phosphate dehydrogenase [NAD(P)+] activity"/>
    <property type="evidence" value="ECO:0007669"/>
    <property type="project" value="TreeGrafter"/>
</dbReference>
<dbReference type="InterPro" id="IPR006168">
    <property type="entry name" value="G3P_DH_NAD-dep"/>
</dbReference>
<organism evidence="5">
    <name type="scientific">marine metagenome</name>
    <dbReference type="NCBI Taxonomy" id="408172"/>
    <lineage>
        <taxon>unclassified sequences</taxon>
        <taxon>metagenomes</taxon>
        <taxon>ecological metagenomes</taxon>
    </lineage>
</organism>
<dbReference type="InterPro" id="IPR036291">
    <property type="entry name" value="NAD(P)-bd_dom_sf"/>
</dbReference>
<dbReference type="PIRSF" id="PIRSF000114">
    <property type="entry name" value="Glycerol-3-P_dh"/>
    <property type="match status" value="1"/>
</dbReference>
<dbReference type="InterPro" id="IPR008927">
    <property type="entry name" value="6-PGluconate_DH-like_C_sf"/>
</dbReference>
<dbReference type="GO" id="GO:0005829">
    <property type="term" value="C:cytosol"/>
    <property type="evidence" value="ECO:0007669"/>
    <property type="project" value="TreeGrafter"/>
</dbReference>
<dbReference type="GO" id="GO:0051287">
    <property type="term" value="F:NAD binding"/>
    <property type="evidence" value="ECO:0007669"/>
    <property type="project" value="InterPro"/>
</dbReference>
<evidence type="ECO:0000313" key="5">
    <source>
        <dbReference type="EMBL" id="SUZ78829.1"/>
    </source>
</evidence>
<evidence type="ECO:0000256" key="2">
    <source>
        <dbReference type="ARBA" id="ARBA00023002"/>
    </source>
</evidence>
<dbReference type="GO" id="GO:0005975">
    <property type="term" value="P:carbohydrate metabolic process"/>
    <property type="evidence" value="ECO:0007669"/>
    <property type="project" value="InterPro"/>
</dbReference>
<feature type="domain" description="Glycerol-3-phosphate dehydrogenase NAD-dependent C-terminal" evidence="4">
    <location>
        <begin position="181"/>
        <end position="321"/>
    </location>
</feature>
<evidence type="ECO:0000256" key="1">
    <source>
        <dbReference type="ARBA" id="ARBA00011009"/>
    </source>
</evidence>
<dbReference type="EMBL" id="UINC01001369">
    <property type="protein sequence ID" value="SUZ78829.1"/>
    <property type="molecule type" value="Genomic_DNA"/>
</dbReference>
<dbReference type="Gene3D" id="1.10.1040.10">
    <property type="entry name" value="N-(1-d-carboxylethyl)-l-norvaline Dehydrogenase, domain 2"/>
    <property type="match status" value="1"/>
</dbReference>
<keyword evidence="2" id="KW-0560">Oxidoreductase</keyword>
<dbReference type="Gene3D" id="3.40.50.720">
    <property type="entry name" value="NAD(P)-binding Rossmann-like Domain"/>
    <property type="match status" value="1"/>
</dbReference>
<dbReference type="PANTHER" id="PTHR11728">
    <property type="entry name" value="GLYCEROL-3-PHOSPHATE DEHYDROGENASE"/>
    <property type="match status" value="1"/>
</dbReference>
<comment type="similarity">
    <text evidence="1">Belongs to the NAD-dependent glycerol-3-phosphate dehydrogenase family.</text>
</comment>
<reference evidence="5" key="1">
    <citation type="submission" date="2018-05" db="EMBL/GenBank/DDBJ databases">
        <authorList>
            <person name="Lanie J.A."/>
            <person name="Ng W.-L."/>
            <person name="Kazmierczak K.M."/>
            <person name="Andrzejewski T.M."/>
            <person name="Davidsen T.M."/>
            <person name="Wayne K.J."/>
            <person name="Tettelin H."/>
            <person name="Glass J.I."/>
            <person name="Rusch D."/>
            <person name="Podicherti R."/>
            <person name="Tsui H.-C.T."/>
            <person name="Winkler M.E."/>
        </authorList>
    </citation>
    <scope>NUCLEOTIDE SEQUENCE</scope>
</reference>
<dbReference type="AlphaFoldDB" id="A0A381QK65"/>
<dbReference type="PANTHER" id="PTHR11728:SF1">
    <property type="entry name" value="GLYCEROL-3-PHOSPHATE DEHYDROGENASE [NAD(+)] 2, CHLOROPLASTIC"/>
    <property type="match status" value="1"/>
</dbReference>
<name>A0A381QK65_9ZZZZ</name>
<dbReference type="InterPro" id="IPR013328">
    <property type="entry name" value="6PGD_dom2"/>
</dbReference>
<dbReference type="PRINTS" id="PR00077">
    <property type="entry name" value="GPDHDRGNASE"/>
</dbReference>
<dbReference type="Pfam" id="PF07479">
    <property type="entry name" value="NAD_Gly3P_dh_C"/>
    <property type="match status" value="1"/>
</dbReference>
<accession>A0A381QK65</accession>
<feature type="domain" description="Glycerol-3-phosphate dehydrogenase NAD-dependent N-terminal" evidence="3">
    <location>
        <begin position="6"/>
        <end position="160"/>
    </location>
</feature>
<dbReference type="GO" id="GO:0046168">
    <property type="term" value="P:glycerol-3-phosphate catabolic process"/>
    <property type="evidence" value="ECO:0007669"/>
    <property type="project" value="InterPro"/>
</dbReference>
<protein>
    <recommendedName>
        <fullName evidence="6">Glycerol-3-phosphate dehydrogenase (NAD(P)(+))</fullName>
    </recommendedName>
</protein>
<evidence type="ECO:0000259" key="4">
    <source>
        <dbReference type="Pfam" id="PF07479"/>
    </source>
</evidence>
<proteinExistence type="inferred from homology"/>
<evidence type="ECO:0000259" key="3">
    <source>
        <dbReference type="Pfam" id="PF01210"/>
    </source>
</evidence>
<sequence length="329" mass="36727">MKNSYGILGGGSWGTALVKILSENSETINWYVRNPKNAEHIQNFHRNPNYLRSVFLNTKKIKVSSSIEEIVTNSTVIILAIPSPFLDSELQKIKTLINNKTIFSALKGVVPKSHLIVSEHLNKIYNIPLSKIGIITGPCHAEEVALEKLSYLTVACKNQQIGESMRKSLETSFIKAKLSKDSMGVEYAAMLKNIYALVTGIAHGLGYGDNFQSVLISSSVREMKDFIKTIYKIKRDINDSEYLGDLLVTSYSTFSRNRTLGNMIGKGYSLKSAISEMSMISEGYYATKNAYEIGVENKIDFDIINTAYNILYKKMSATKCIKLLADKLN</sequence>
<dbReference type="InterPro" id="IPR011128">
    <property type="entry name" value="G3P_DH_NAD-dep_N"/>
</dbReference>
<dbReference type="SUPFAM" id="SSF48179">
    <property type="entry name" value="6-phosphogluconate dehydrogenase C-terminal domain-like"/>
    <property type="match status" value="1"/>
</dbReference>
<dbReference type="SUPFAM" id="SSF51735">
    <property type="entry name" value="NAD(P)-binding Rossmann-fold domains"/>
    <property type="match status" value="1"/>
</dbReference>
<dbReference type="Pfam" id="PF01210">
    <property type="entry name" value="NAD_Gly3P_dh_N"/>
    <property type="match status" value="1"/>
</dbReference>
<evidence type="ECO:0008006" key="6">
    <source>
        <dbReference type="Google" id="ProtNLM"/>
    </source>
</evidence>
<gene>
    <name evidence="5" type="ORF">METZ01_LOCUS31683</name>
</gene>